<feature type="signal peptide" evidence="1">
    <location>
        <begin position="1"/>
        <end position="28"/>
    </location>
</feature>
<dbReference type="EMBL" id="JAAAJA010000426">
    <property type="protein sequence ID" value="KAG0253989.1"/>
    <property type="molecule type" value="Genomic_DNA"/>
</dbReference>
<sequence>MKFQSTPFLWATLLVTLSLSLSQSSVSAIPVAVKYEKTSLDEPIATGDIETRGLSDGRLKIPTDTKVEETNIDGTKN</sequence>
<name>A0A9P6PVV6_9FUNG</name>
<feature type="non-terminal residue" evidence="2">
    <location>
        <position position="77"/>
    </location>
</feature>
<reference evidence="2" key="1">
    <citation type="journal article" date="2020" name="Fungal Divers.">
        <title>Resolving the Mortierellaceae phylogeny through synthesis of multi-gene phylogenetics and phylogenomics.</title>
        <authorList>
            <person name="Vandepol N."/>
            <person name="Liber J."/>
            <person name="Desiro A."/>
            <person name="Na H."/>
            <person name="Kennedy M."/>
            <person name="Barry K."/>
            <person name="Grigoriev I.V."/>
            <person name="Miller A.N."/>
            <person name="O'Donnell K."/>
            <person name="Stajich J.E."/>
            <person name="Bonito G."/>
        </authorList>
    </citation>
    <scope>NUCLEOTIDE SEQUENCE</scope>
    <source>
        <strain evidence="2">KOD948</strain>
    </source>
</reference>
<dbReference type="Proteomes" id="UP000726737">
    <property type="component" value="Unassembled WGS sequence"/>
</dbReference>
<dbReference type="OrthoDB" id="2372397at2759"/>
<feature type="chain" id="PRO_5040380553" evidence="1">
    <location>
        <begin position="29"/>
        <end position="77"/>
    </location>
</feature>
<keyword evidence="1" id="KW-0732">Signal</keyword>
<evidence type="ECO:0000256" key="1">
    <source>
        <dbReference type="SAM" id="SignalP"/>
    </source>
</evidence>
<proteinExistence type="predicted"/>
<keyword evidence="3" id="KW-1185">Reference proteome</keyword>
<accession>A0A9P6PVV6</accession>
<protein>
    <submittedName>
        <fullName evidence="2">Uncharacterized protein</fullName>
    </submittedName>
</protein>
<organism evidence="2 3">
    <name type="scientific">Mortierella polycephala</name>
    <dbReference type="NCBI Taxonomy" id="41804"/>
    <lineage>
        <taxon>Eukaryota</taxon>
        <taxon>Fungi</taxon>
        <taxon>Fungi incertae sedis</taxon>
        <taxon>Mucoromycota</taxon>
        <taxon>Mortierellomycotina</taxon>
        <taxon>Mortierellomycetes</taxon>
        <taxon>Mortierellales</taxon>
        <taxon>Mortierellaceae</taxon>
        <taxon>Mortierella</taxon>
    </lineage>
</organism>
<evidence type="ECO:0000313" key="3">
    <source>
        <dbReference type="Proteomes" id="UP000726737"/>
    </source>
</evidence>
<comment type="caution">
    <text evidence="2">The sequence shown here is derived from an EMBL/GenBank/DDBJ whole genome shotgun (WGS) entry which is preliminary data.</text>
</comment>
<evidence type="ECO:0000313" key="2">
    <source>
        <dbReference type="EMBL" id="KAG0253989.1"/>
    </source>
</evidence>
<dbReference type="AlphaFoldDB" id="A0A9P6PVV6"/>
<gene>
    <name evidence="2" type="ORF">BG011_006035</name>
</gene>